<feature type="compositionally biased region" description="Polar residues" evidence="1">
    <location>
        <begin position="418"/>
        <end position="430"/>
    </location>
</feature>
<feature type="compositionally biased region" description="Polar residues" evidence="1">
    <location>
        <begin position="1671"/>
        <end position="1684"/>
    </location>
</feature>
<feature type="compositionally biased region" description="Basic and acidic residues" evidence="1">
    <location>
        <begin position="49"/>
        <end position="81"/>
    </location>
</feature>
<dbReference type="OrthoDB" id="6038638at2759"/>
<feature type="region of interest" description="Disordered" evidence="1">
    <location>
        <begin position="585"/>
        <end position="642"/>
    </location>
</feature>
<feature type="region of interest" description="Disordered" evidence="1">
    <location>
        <begin position="907"/>
        <end position="969"/>
    </location>
</feature>
<feature type="region of interest" description="Disordered" evidence="1">
    <location>
        <begin position="658"/>
        <end position="685"/>
    </location>
</feature>
<feature type="region of interest" description="Disordered" evidence="1">
    <location>
        <begin position="18"/>
        <end position="81"/>
    </location>
</feature>
<feature type="compositionally biased region" description="Basic and acidic residues" evidence="1">
    <location>
        <begin position="907"/>
        <end position="917"/>
    </location>
</feature>
<feature type="compositionally biased region" description="Basic and acidic residues" evidence="1">
    <location>
        <begin position="1276"/>
        <end position="1288"/>
    </location>
</feature>
<dbReference type="Proteomes" id="UP000594262">
    <property type="component" value="Unplaced"/>
</dbReference>
<feature type="region of interest" description="Disordered" evidence="1">
    <location>
        <begin position="2242"/>
        <end position="2280"/>
    </location>
</feature>
<evidence type="ECO:0000313" key="2">
    <source>
        <dbReference type="EnsemblMetazoa" id="CLYHEMP002267.1"/>
    </source>
</evidence>
<feature type="compositionally biased region" description="Polar residues" evidence="1">
    <location>
        <begin position="272"/>
        <end position="281"/>
    </location>
</feature>
<proteinExistence type="predicted"/>
<feature type="compositionally biased region" description="Polar residues" evidence="1">
    <location>
        <begin position="1163"/>
        <end position="1226"/>
    </location>
</feature>
<feature type="compositionally biased region" description="Polar residues" evidence="1">
    <location>
        <begin position="452"/>
        <end position="463"/>
    </location>
</feature>
<feature type="region of interest" description="Disordered" evidence="1">
    <location>
        <begin position="272"/>
        <end position="292"/>
    </location>
</feature>
<feature type="compositionally biased region" description="Basic and acidic residues" evidence="1">
    <location>
        <begin position="2003"/>
        <end position="2020"/>
    </location>
</feature>
<sequence length="2295" mass="259808">MAAPSRLGNLTFSYHKETNGSLKKLRKPRTSDFLNDRNNSTLASSSFIFEKRKQNTDDPTNRDKRSNYEPSNRENVQDSKTEAEQFIQNESAGQYHPTKDELQSKQYISNPVNELHMNKASDLYEQDQNGTIPPDNRDEIYNVDTVDRSTLDPLENLLENSPETKFYPDGNNNLCGDDEIESPQNGYENDLVTNVLSREVEETKNTLPEEGHATNNINTPDSFVTKNTVFEERSSYERSRNITDSFSQGRGSENMISSEKLHYAESINDRSNISKGNITASRSHRSNGSKDVQRNVSFSIPDENHGPVAKVTRSNSKRLINDDNNLKSLFTLARSNENLNNLSDDDCYSKQEHVAELSKRQRVVEEFSCQEMNVLQQNNNSLRKLPVNESYKGGEMGTHHDKVTASNNHFGQVDMKPRSNSQYKARSNSHGQREPSLVSKSSERPSSRVSFQFDTSIDNQNQSNISKMGNIVNRTQSLTSKDISSLMSYDGENTEANHHPVQRQSPQVKPKRILPSTNTRRMLPKPDWNFNSHSFRTSNSRIEDNQTRIKKPQSFAGEPTDLDGKSIQNIGDALLSSDELESIHSTNVDNVSSNDQYQEKDDSTLKPRDFKKGNIKISRSPGFKSHSFSIARPETKQESRPIDNTALSKMGVHLISSDSDTARSSQTQKEFNQQSLDTNQRAVSPAHSFVRNRTRSFDELLSGTPQVKHLEYTESTRENSAKTTSKYNSMNINYVAVKENDVEIMQNDSSPVNSISFRSSSSPSYDEKKIGRNESIKLNENFASLSLKQEESRNSKHQRSVLLSPQEQNSEDAKTRRSFQLSPQEQDVGDTKKEVSSTNTHGVINDHIDAVNQRLKQNSRWTDNPKTTSKTGHTHYKQSKKRAVNRKKNQHKRVTMEYGEYGHVMMKDNDSEGRASIDDGYETSRTYGSDLTNSTASELYQSTSNGLNLEHGTPSTNQKPSSSISTNHKVQSLSNLHEILNLECEDERKKQHEEEQRIHVATEAQEDLEQGRKGIHQKLDNMLKARVKTMNASDRSFTKRQTKFPDPLLLANEPPLIIDKEPSLRLEESIESLSKQQQNSDPPSIPYTSNQQSIGHQQAGSQPYSQHTPAVELPYTQQTVTEFSQNVNRPERSHSLNQKPPVMEYLSNQQPIDMNFQTNQQPSFNGNHQRNVPGNHQSMLSGNLHQNQNSSFNYTQPPTHEGYQQMSTAFSGNHQSLNSGNHQSMVPGNHRSMVPGNHQSMVPGNHQSMLPGNHHDNPHMNFNQNQQPTNEIPDDLYAKPDKANRHSEYTTSNQQQPRKIDASYNTPSSSNYVSLTSSFHSTAPLMEKKLFHLRDKDTSELNKKESMLSELKLAMFKRSRPASPEIEDTDHHPYPVIKEDYGNTPQHDYRQENNYGNSSVNHELYQQNSQSSYGTNMSNAGQIDLYNSFPLPTHKQNEELANGFQAYTNQSESEEKLTDENPIDKNQVMMMLKSHIKDKTGLSSLTRNNKDINFSRPKISSQTFSLISKDIDSEMVQNESRKLEPDFSDQTPEILVTEFRSPEVQRSRGLTINHSDEFETVNVRNRASTFTEAQPETDTNTQAIPPMDEVDSSPKNNSHLSRTDSFQSPYSIKYTQDGSSLPEEKPNFVSHASDTSVSRHESFSSISVEPPQSRSISRVESMRSLKEEASLSRNTSFSTADVIQSRSRSSSFKSQIDETPIRRDRSYTNGSIADLPESIADVSRSRTEGSILDRNDSFSSMRVEYPESRSVSRIHSFSSTEYQPRTRSNTVLDSAIRYEKTKQIVEEPLDLSLDLDSVDRDTADRGTAAVISNRTHEPLIAPDSRGLNLRQTEYYLPEENEEKVIKPSEYKTHRFNDRNRSPKIEVGTESQPTTGRIQLVTDGTAESKRISNERISSNRSVPSVVENERKLSLTELKKKRQQERLMNSKRLSSSEPLLDKVGSLEFADNIQTLTQHTPRLSNNVRVNDTVSRKKKVEKYSSEIYTNTNVGRINIPDSFQQNKDSEWMIDEHEKRSDERFNERKHKREKAASNSSTPRASTPKKSKRRFSLTNIVSGGSTPRSARTDVTEFSNMSTSPRSMPATRPNSRPSSPSLGKRIKNIFSPRSKRKNKKNDSLDDSQDEIVDDDIIRRLNMNVSSNNNGTVTASSLGSLVTSGYSSIRSESGLSMTVANDEDFGIDDSFLSHQEWLNSHGGKVTVTKRPSIKQAIVPFNSSRNVQNNGSWKVRKNIGKVTVPEVFSSSRKIPDRQNGDAEFPYNSKFRNLRSSPAMTRKSKSKKSGLQAHDDVVFTSFDVAE</sequence>
<feature type="compositionally biased region" description="Polar residues" evidence="1">
    <location>
        <begin position="2068"/>
        <end position="2093"/>
    </location>
</feature>
<feature type="compositionally biased region" description="Polar residues" evidence="1">
    <location>
        <begin position="1643"/>
        <end position="1658"/>
    </location>
</feature>
<feature type="compositionally biased region" description="Low complexity" evidence="1">
    <location>
        <begin position="749"/>
        <end position="764"/>
    </location>
</feature>
<feature type="compositionally biased region" description="Basic residues" evidence="1">
    <location>
        <begin position="872"/>
        <end position="891"/>
    </location>
</feature>
<keyword evidence="3" id="KW-1185">Reference proteome</keyword>
<organism evidence="2 3">
    <name type="scientific">Clytia hemisphaerica</name>
    <dbReference type="NCBI Taxonomy" id="252671"/>
    <lineage>
        <taxon>Eukaryota</taxon>
        <taxon>Metazoa</taxon>
        <taxon>Cnidaria</taxon>
        <taxon>Hydrozoa</taxon>
        <taxon>Hydroidolina</taxon>
        <taxon>Leptothecata</taxon>
        <taxon>Obeliida</taxon>
        <taxon>Clytiidae</taxon>
        <taxon>Clytia</taxon>
    </lineage>
</organism>
<evidence type="ECO:0000313" key="3">
    <source>
        <dbReference type="Proteomes" id="UP000594262"/>
    </source>
</evidence>
<feature type="compositionally biased region" description="Polar residues" evidence="1">
    <location>
        <begin position="1075"/>
        <end position="1107"/>
    </location>
</feature>
<feature type="compositionally biased region" description="Polar residues" evidence="1">
    <location>
        <begin position="2259"/>
        <end position="2268"/>
    </location>
</feature>
<feature type="region of interest" description="Disordered" evidence="1">
    <location>
        <begin position="2003"/>
        <end position="2119"/>
    </location>
</feature>
<feature type="compositionally biased region" description="Polar residues" evidence="1">
    <location>
        <begin position="1593"/>
        <end position="1619"/>
    </location>
</feature>
<feature type="compositionally biased region" description="Polar residues" evidence="1">
    <location>
        <begin position="1289"/>
        <end position="1309"/>
    </location>
</feature>
<name>A0A7M5WIN6_9CNID</name>
<feature type="compositionally biased region" description="Polar residues" evidence="1">
    <location>
        <begin position="529"/>
        <end position="540"/>
    </location>
</feature>
<protein>
    <submittedName>
        <fullName evidence="2">Uncharacterized protein</fullName>
    </submittedName>
</protein>
<feature type="compositionally biased region" description="Polar residues" evidence="1">
    <location>
        <begin position="854"/>
        <end position="871"/>
    </location>
</feature>
<reference evidence="2" key="1">
    <citation type="submission" date="2021-01" db="UniProtKB">
        <authorList>
            <consortium name="EnsemblMetazoa"/>
        </authorList>
    </citation>
    <scope>IDENTIFICATION</scope>
</reference>
<feature type="compositionally biased region" description="Polar residues" evidence="1">
    <location>
        <begin position="2049"/>
        <end position="2062"/>
    </location>
</feature>
<feature type="compositionally biased region" description="Basic and acidic residues" evidence="1">
    <location>
        <begin position="597"/>
        <end position="612"/>
    </location>
</feature>
<feature type="compositionally biased region" description="Basic and acidic residues" evidence="1">
    <location>
        <begin position="1695"/>
        <end position="1706"/>
    </location>
</feature>
<feature type="region of interest" description="Disordered" evidence="1">
    <location>
        <begin position="391"/>
        <end position="463"/>
    </location>
</feature>
<dbReference type="EnsemblMetazoa" id="CLYHEMT002267.1">
    <property type="protein sequence ID" value="CLYHEMP002267.1"/>
    <property type="gene ID" value="CLYHEMG002267"/>
</dbReference>
<evidence type="ECO:0000256" key="1">
    <source>
        <dbReference type="SAM" id="MobiDB-lite"/>
    </source>
</evidence>
<feature type="region of interest" description="Disordered" evidence="1">
    <location>
        <begin position="747"/>
        <end position="772"/>
    </location>
</feature>
<feature type="region of interest" description="Disordered" evidence="1">
    <location>
        <begin position="494"/>
        <end position="564"/>
    </location>
</feature>
<feature type="compositionally biased region" description="Polar residues" evidence="1">
    <location>
        <begin position="923"/>
        <end position="969"/>
    </location>
</feature>
<feature type="compositionally biased region" description="Polar residues" evidence="1">
    <location>
        <begin position="1567"/>
        <end position="1583"/>
    </location>
</feature>
<feature type="region of interest" description="Disordered" evidence="1">
    <location>
        <begin position="1567"/>
        <end position="1711"/>
    </location>
</feature>
<feature type="region of interest" description="Disordered" evidence="1">
    <location>
        <begin position="1068"/>
        <end position="1107"/>
    </location>
</feature>
<accession>A0A7M5WIN6</accession>
<feature type="compositionally biased region" description="Basic and acidic residues" evidence="1">
    <location>
        <begin position="1660"/>
        <end position="1670"/>
    </location>
</feature>
<feature type="compositionally biased region" description="Polar residues" evidence="1">
    <location>
        <begin position="585"/>
        <end position="596"/>
    </location>
</feature>
<feature type="region of interest" description="Disordered" evidence="1">
    <location>
        <begin position="1163"/>
        <end position="1309"/>
    </location>
</feature>
<feature type="compositionally biased region" description="Polar residues" evidence="1">
    <location>
        <begin position="658"/>
        <end position="682"/>
    </location>
</feature>
<feature type="compositionally biased region" description="Polar residues" evidence="1">
    <location>
        <begin position="1237"/>
        <end position="1250"/>
    </location>
</feature>
<feature type="compositionally biased region" description="Polar residues" evidence="1">
    <location>
        <begin position="1260"/>
        <end position="1270"/>
    </location>
</feature>
<feature type="region of interest" description="Disordered" evidence="1">
    <location>
        <begin position="788"/>
        <end position="891"/>
    </location>
</feature>
<feature type="compositionally biased region" description="Polar residues" evidence="1">
    <location>
        <begin position="32"/>
        <end position="47"/>
    </location>
</feature>